<keyword evidence="2" id="KW-1185">Reference proteome</keyword>
<dbReference type="EMBL" id="CP034951">
    <property type="protein sequence ID" value="QAA81594.1"/>
    <property type="molecule type" value="Genomic_DNA"/>
</dbReference>
<dbReference type="Proteomes" id="UP000285517">
    <property type="component" value="Chromosome"/>
</dbReference>
<dbReference type="GO" id="GO:0051301">
    <property type="term" value="P:cell division"/>
    <property type="evidence" value="ECO:0007669"/>
    <property type="project" value="UniProtKB-KW"/>
</dbReference>
<sequence length="247" mass="28411">MKRAIEILKFVVLLGLLVFLYSFGQKRNDKRNLAKLEVEFINGNAPFITYETVNKLLIQKEVEVTDVGKETLVLKEMEKRLRENPMIRQAEVFLTIDGVLGARIEQRDPIGRVSSQRLGQDYYLDADGKMMPLSDVYSARVPIITGISENDLEEITPLLLHIRQDDFMEKIVVGLNGRENGEIELELRKTDLKVLFGKPVAIENKFQNFKAFYKKTQQDSTLYGYEKVNLKFDNQVIATKKIGHGKR</sequence>
<dbReference type="RefSeq" id="WP_128249978.1">
    <property type="nucleotide sequence ID" value="NZ_CP034951.1"/>
</dbReference>
<dbReference type="OrthoDB" id="1466667at2"/>
<accession>A0A410G2T7</accession>
<evidence type="ECO:0000313" key="1">
    <source>
        <dbReference type="EMBL" id="QAA81594.1"/>
    </source>
</evidence>
<dbReference type="KEGG" id="aev:EI546_07590"/>
<protein>
    <recommendedName>
        <fullName evidence="3">Cell division protein FtsQ</fullName>
    </recommendedName>
</protein>
<organism evidence="1 2">
    <name type="scientific">Aequorivita ciconiae</name>
    <dbReference type="NCBI Taxonomy" id="2494375"/>
    <lineage>
        <taxon>Bacteria</taxon>
        <taxon>Pseudomonadati</taxon>
        <taxon>Bacteroidota</taxon>
        <taxon>Flavobacteriia</taxon>
        <taxon>Flavobacteriales</taxon>
        <taxon>Flavobacteriaceae</taxon>
        <taxon>Aequorivita</taxon>
    </lineage>
</organism>
<name>A0A410G2T7_9FLAO</name>
<reference evidence="1 2" key="1">
    <citation type="submission" date="2019-01" db="EMBL/GenBank/DDBJ databases">
        <title>Complete genome sequencing of Aequorivita sp. H23M31.</title>
        <authorList>
            <person name="Bae J.-W."/>
        </authorList>
    </citation>
    <scope>NUCLEOTIDE SEQUENCE [LARGE SCALE GENOMIC DNA]</scope>
    <source>
        <strain evidence="1 2">H23M31</strain>
    </source>
</reference>
<gene>
    <name evidence="1" type="ORF">EI546_07590</name>
</gene>
<evidence type="ECO:0008006" key="3">
    <source>
        <dbReference type="Google" id="ProtNLM"/>
    </source>
</evidence>
<dbReference type="AlphaFoldDB" id="A0A410G2T7"/>
<proteinExistence type="predicted"/>
<evidence type="ECO:0000313" key="2">
    <source>
        <dbReference type="Proteomes" id="UP000285517"/>
    </source>
</evidence>